<accession>A0ABT2LWC5</accession>
<dbReference type="Pfam" id="PF12993">
    <property type="entry name" value="DUF3877"/>
    <property type="match status" value="1"/>
</dbReference>
<name>A0ABT2LWC5_9FIRM</name>
<sequence length="178" mass="21548">MNGYKILENNLIDIIKEEQAKLGYRKEKIRLYYPLSSLNNIFSSQDNVYEMDERLKKLSEYTNETLGEVIVSNKDDRFCFYINEQGAEYVHENTKEDEFIKRLIELVGKHETKMQDIENLFLSKASKVHIEKMEDNEFDTLIYFEEDSEDTYYYCFKDEGFHIIYHRFLPDDYKDIYQ</sequence>
<evidence type="ECO:0000313" key="2">
    <source>
        <dbReference type="Proteomes" id="UP001431199"/>
    </source>
</evidence>
<proteinExistence type="predicted"/>
<comment type="caution">
    <text evidence="1">The sequence shown here is derived from an EMBL/GenBank/DDBJ whole genome shotgun (WGS) entry which is preliminary data.</text>
</comment>
<dbReference type="RefSeq" id="WP_260978079.1">
    <property type="nucleotide sequence ID" value="NZ_JAODBU010000002.1"/>
</dbReference>
<evidence type="ECO:0000313" key="1">
    <source>
        <dbReference type="EMBL" id="MCT7397586.1"/>
    </source>
</evidence>
<protein>
    <submittedName>
        <fullName evidence="1">DUF3877 family protein</fullName>
    </submittedName>
</protein>
<dbReference type="EMBL" id="JAODBU010000002">
    <property type="protein sequence ID" value="MCT7397586.1"/>
    <property type="molecule type" value="Genomic_DNA"/>
</dbReference>
<dbReference type="Proteomes" id="UP001431199">
    <property type="component" value="Unassembled WGS sequence"/>
</dbReference>
<organism evidence="1 2">
    <name type="scientific">Eubacterium album</name>
    <dbReference type="NCBI Taxonomy" id="2978477"/>
    <lineage>
        <taxon>Bacteria</taxon>
        <taxon>Bacillati</taxon>
        <taxon>Bacillota</taxon>
        <taxon>Clostridia</taxon>
        <taxon>Eubacteriales</taxon>
        <taxon>Eubacteriaceae</taxon>
        <taxon>Eubacterium</taxon>
    </lineage>
</organism>
<reference evidence="1" key="1">
    <citation type="submission" date="2022-09" db="EMBL/GenBank/DDBJ databases">
        <title>Eubacterium sp. LFL-14 isolated from human feces.</title>
        <authorList>
            <person name="Liu F."/>
        </authorList>
    </citation>
    <scope>NUCLEOTIDE SEQUENCE</scope>
    <source>
        <strain evidence="1">LFL-14</strain>
    </source>
</reference>
<dbReference type="InterPro" id="IPR024539">
    <property type="entry name" value="DUF3877"/>
</dbReference>
<gene>
    <name evidence="1" type="ORF">N5B56_00625</name>
</gene>
<keyword evidence="2" id="KW-1185">Reference proteome</keyword>